<evidence type="ECO:0000313" key="15">
    <source>
        <dbReference type="Proteomes" id="UP000256645"/>
    </source>
</evidence>
<evidence type="ECO:0000259" key="11">
    <source>
        <dbReference type="Pfam" id="PF16415"/>
    </source>
</evidence>
<dbReference type="Gene3D" id="1.25.40.800">
    <property type="match status" value="1"/>
</dbReference>
<evidence type="ECO:0000256" key="1">
    <source>
        <dbReference type="ARBA" id="ARBA00004123"/>
    </source>
</evidence>
<feature type="domain" description="CCR4-NOT transcription complex subunit 1" evidence="10">
    <location>
        <begin position="1192"/>
        <end position="1330"/>
    </location>
</feature>
<evidence type="ECO:0000259" key="13">
    <source>
        <dbReference type="Pfam" id="PF16418"/>
    </source>
</evidence>
<feature type="region of interest" description="Disordered" evidence="8">
    <location>
        <begin position="1"/>
        <end position="42"/>
    </location>
</feature>
<comment type="caution">
    <text evidence="14">The sequence shown here is derived from an EMBL/GenBank/DDBJ whole genome shotgun (WGS) entry which is preliminary data.</text>
</comment>
<dbReference type="Gene3D" id="1.25.40.790">
    <property type="match status" value="1"/>
</dbReference>
<dbReference type="OrthoDB" id="1933107at2759"/>
<keyword evidence="15" id="KW-1185">Reference proteome</keyword>
<dbReference type="PANTHER" id="PTHR13162:SF8">
    <property type="entry name" value="CCR4-NOT TRANSCRIPTION COMPLEX SUBUNIT 1"/>
    <property type="match status" value="1"/>
</dbReference>
<feature type="region of interest" description="Disordered" evidence="8">
    <location>
        <begin position="1412"/>
        <end position="1441"/>
    </location>
</feature>
<gene>
    <name evidence="14" type="ORF">BP6252_09790</name>
</gene>
<dbReference type="Pfam" id="PF12842">
    <property type="entry name" value="DUF3819"/>
    <property type="match status" value="1"/>
</dbReference>
<evidence type="ECO:0000256" key="5">
    <source>
        <dbReference type="ARBA" id="ARBA00023242"/>
    </source>
</evidence>
<name>A0A3D8QWK3_9HELO</name>
<dbReference type="InterPro" id="IPR032194">
    <property type="entry name" value="CNOT1_HEAT"/>
</dbReference>
<dbReference type="Gene3D" id="1.25.40.840">
    <property type="entry name" value="CCR4-NOT transcription complex subunit 1 TTP binding domain"/>
    <property type="match status" value="1"/>
</dbReference>
<dbReference type="FunFam" id="1.25.40.180:FF:000012">
    <property type="entry name" value="Ccr4-Not transcription complex subunit"/>
    <property type="match status" value="1"/>
</dbReference>
<evidence type="ECO:0000313" key="14">
    <source>
        <dbReference type="EMBL" id="RDW66155.1"/>
    </source>
</evidence>
<evidence type="ECO:0000259" key="12">
    <source>
        <dbReference type="Pfam" id="PF16417"/>
    </source>
</evidence>
<feature type="domain" description="CCR4-NOT transcription complex subunit 1 CAF1-binding" evidence="11">
    <location>
        <begin position="911"/>
        <end position="1127"/>
    </location>
</feature>
<dbReference type="STRING" id="1849047.A0A3D8QWK3"/>
<dbReference type="Gene3D" id="1.25.40.180">
    <property type="match status" value="1"/>
</dbReference>
<dbReference type="CDD" id="cd20710">
    <property type="entry name" value="NOT1_connector"/>
    <property type="match status" value="1"/>
</dbReference>
<keyword evidence="4" id="KW-0804">Transcription</keyword>
<dbReference type="EMBL" id="PDLM01000011">
    <property type="protein sequence ID" value="RDW66155.1"/>
    <property type="molecule type" value="Genomic_DNA"/>
</dbReference>
<dbReference type="Pfam" id="PF16418">
    <property type="entry name" value="CNOT1_HEAT"/>
    <property type="match status" value="1"/>
</dbReference>
<accession>A0A3D8QWK3</accession>
<feature type="domain" description="CCR4-Not complex component Not1 C-terminal" evidence="9">
    <location>
        <begin position="1816"/>
        <end position="2183"/>
    </location>
</feature>
<dbReference type="Pfam" id="PF16415">
    <property type="entry name" value="CNOT1_CAF1_bind"/>
    <property type="match status" value="1"/>
</dbReference>
<dbReference type="InterPro" id="IPR024557">
    <property type="entry name" value="CNOT1_dom_4"/>
</dbReference>
<dbReference type="GO" id="GO:0000932">
    <property type="term" value="C:P-body"/>
    <property type="evidence" value="ECO:0007669"/>
    <property type="project" value="TreeGrafter"/>
</dbReference>
<feature type="compositionally biased region" description="Polar residues" evidence="8">
    <location>
        <begin position="1"/>
        <end position="18"/>
    </location>
</feature>
<reference evidence="14 15" key="1">
    <citation type="journal article" date="2018" name="IMA Fungus">
        <title>IMA Genome-F 9: Draft genome sequence of Annulohypoxylon stygium, Aspergillus mulundensis, Berkeleyomyces basicola (syn. Thielaviopsis basicola), Ceratocystis smalleyi, two Cercospora beticola strains, Coleophoma cylindrospora, Fusarium fracticaudum, Phialophora cf. hyalina, and Morchella septimelata.</title>
        <authorList>
            <person name="Wingfield B.D."/>
            <person name="Bills G.F."/>
            <person name="Dong Y."/>
            <person name="Huang W."/>
            <person name="Nel W.J."/>
            <person name="Swalarsk-Parry B.S."/>
            <person name="Vaghefi N."/>
            <person name="Wilken P.M."/>
            <person name="An Z."/>
            <person name="de Beer Z.W."/>
            <person name="De Vos L."/>
            <person name="Chen L."/>
            <person name="Duong T.A."/>
            <person name="Gao Y."/>
            <person name="Hammerbacher A."/>
            <person name="Kikkert J.R."/>
            <person name="Li Y."/>
            <person name="Li H."/>
            <person name="Li K."/>
            <person name="Li Q."/>
            <person name="Liu X."/>
            <person name="Ma X."/>
            <person name="Naidoo K."/>
            <person name="Pethybridge S.J."/>
            <person name="Sun J."/>
            <person name="Steenkamp E.T."/>
            <person name="van der Nest M.A."/>
            <person name="van Wyk S."/>
            <person name="Wingfield M.J."/>
            <person name="Xiong C."/>
            <person name="Yue Q."/>
            <person name="Zhang X."/>
        </authorList>
    </citation>
    <scope>NUCLEOTIDE SEQUENCE [LARGE SCALE GENOMIC DNA]</scope>
    <source>
        <strain evidence="14 15">BP6252</strain>
    </source>
</reference>
<organism evidence="14 15">
    <name type="scientific">Coleophoma cylindrospora</name>
    <dbReference type="NCBI Taxonomy" id="1849047"/>
    <lineage>
        <taxon>Eukaryota</taxon>
        <taxon>Fungi</taxon>
        <taxon>Dikarya</taxon>
        <taxon>Ascomycota</taxon>
        <taxon>Pezizomycotina</taxon>
        <taxon>Leotiomycetes</taxon>
        <taxon>Helotiales</taxon>
        <taxon>Dermateaceae</taxon>
        <taxon>Coleophoma</taxon>
    </lineage>
</organism>
<comment type="function">
    <text evidence="6">Acts as a component of the CCR4-NOT core complex, which in the nucleus seems to be a general transcription factor, and in the cytoplasm the major mRNA deadenylase involved in mRNA turnover. The NOT protein subcomplex negatively regulates the basal and activated transcription of many genes. Preferentially affects TC-type TATA element-dependent transcription. Could directly or indirectly inhibit component(s) of the general transcription machinery.</text>
</comment>
<keyword evidence="2" id="KW-0678">Repressor</keyword>
<dbReference type="InterPro" id="IPR040398">
    <property type="entry name" value="Not1"/>
</dbReference>
<evidence type="ECO:0000256" key="3">
    <source>
        <dbReference type="ARBA" id="ARBA00023015"/>
    </source>
</evidence>
<feature type="compositionally biased region" description="Pro residues" evidence="8">
    <location>
        <begin position="1414"/>
        <end position="1426"/>
    </location>
</feature>
<dbReference type="InterPro" id="IPR032191">
    <property type="entry name" value="CNOT1_CAF1_bind"/>
</dbReference>
<feature type="domain" description="CCR4-NOT transcription complex subunit 1 HEAT repeat" evidence="13">
    <location>
        <begin position="507"/>
        <end position="655"/>
    </location>
</feature>
<dbReference type="PANTHER" id="PTHR13162">
    <property type="entry name" value="CCR4-NOT TRANSCRIPTION COMPLEX"/>
    <property type="match status" value="1"/>
</dbReference>
<dbReference type="Pfam" id="PF16417">
    <property type="entry name" value="CNOT1_TTP_bind"/>
    <property type="match status" value="1"/>
</dbReference>
<dbReference type="InterPro" id="IPR038535">
    <property type="entry name" value="CNOT1_TTP_bind_sf"/>
</dbReference>
<dbReference type="InterPro" id="IPR007196">
    <property type="entry name" value="CCR4-Not_Not1_C"/>
</dbReference>
<dbReference type="GO" id="GO:0030015">
    <property type="term" value="C:CCR4-NOT core complex"/>
    <property type="evidence" value="ECO:0007669"/>
    <property type="project" value="InterPro"/>
</dbReference>
<evidence type="ECO:0000259" key="10">
    <source>
        <dbReference type="Pfam" id="PF12842"/>
    </source>
</evidence>
<evidence type="ECO:0000256" key="8">
    <source>
        <dbReference type="SAM" id="MobiDB-lite"/>
    </source>
</evidence>
<feature type="compositionally biased region" description="Low complexity" evidence="8">
    <location>
        <begin position="22"/>
        <end position="42"/>
    </location>
</feature>
<evidence type="ECO:0000256" key="7">
    <source>
        <dbReference type="ARBA" id="ARBA00074459"/>
    </source>
</evidence>
<evidence type="ECO:0000256" key="6">
    <source>
        <dbReference type="ARBA" id="ARBA00059181"/>
    </source>
</evidence>
<proteinExistence type="predicted"/>
<evidence type="ECO:0000259" key="9">
    <source>
        <dbReference type="Pfam" id="PF04054"/>
    </source>
</evidence>
<comment type="subcellular location">
    <subcellularLocation>
        <location evidence="1">Nucleus</location>
    </subcellularLocation>
</comment>
<feature type="domain" description="CCR4-NOT transcription complex subunit 1 TTP binding" evidence="12">
    <location>
        <begin position="693"/>
        <end position="841"/>
    </location>
</feature>
<dbReference type="FunFam" id="1.25.40.840:FF:000002">
    <property type="entry name" value="Ccr4-Not transcription complex subunit (NOT1)"/>
    <property type="match status" value="1"/>
</dbReference>
<keyword evidence="5" id="KW-0539">Nucleus</keyword>
<dbReference type="Proteomes" id="UP000256645">
    <property type="component" value="Unassembled WGS sequence"/>
</dbReference>
<protein>
    <recommendedName>
        <fullName evidence="7">General negative regulator of transcription subunit 1</fullName>
    </recommendedName>
</protein>
<dbReference type="GO" id="GO:0000289">
    <property type="term" value="P:nuclear-transcribed mRNA poly(A) tail shortening"/>
    <property type="evidence" value="ECO:0007669"/>
    <property type="project" value="UniProtKB-ARBA"/>
</dbReference>
<dbReference type="InterPro" id="IPR032193">
    <property type="entry name" value="CNOT1_TTP_bind"/>
</dbReference>
<dbReference type="GO" id="GO:0060090">
    <property type="term" value="F:molecular adaptor activity"/>
    <property type="evidence" value="ECO:0007669"/>
    <property type="project" value="TreeGrafter"/>
</dbReference>
<sequence>MVVSRGTTSHKVQTTGISHSPHGSQHSAFSASASPSTSSPTGANSLNKIVVAQVYLLLSTIKEDKDRTKWDQQAEQIRKLVDEHGMEVFQKYFSRLVVGNAPHIFPGLNRAVANQGNYQILVNEVKKVSHDIEQAGKIAESIETANEDIFRDFDLSTFMEHFKLDALEKTILALAFKTGSRSDLKTKADAILSTNYSLFLEVLAGTVPSSAEHEDLDPIFLATIVDRLIQEHPPNFDDTAKQHLALTINFRYRKMGQEAPPTEVLAALHLTETLNSGNALALGVKTVGSGVTSDEETCRGYLRKMGNIRLDEEQVAEALLYTVISRTVQFSPSILVSSLQKEVARDFNWQQVISHFDKQSLRITREQFLKLYEALKPLALDGSFDIQQLWGGQWHNSETQLSFISAFTSLRPDQLDATTIPGFVPSFTVEEFDGATRAVQDRAAECMRHPLVSVVALSAMFHVALQSTTASDSVEAKRLFQEVVVPNLDIFLVSAFGVPKPWPELAKDTVNNLFDRFLFKVDPNYDFVLEGLWRKDKIWVVQNLIEAHAKAPLELPTILDHAVRHGWLNELMTMLNGFGLDLAALAHARGCLDLEQWAEINSARPHDLTQALLTFLTIKAKHELEFQRRQPGMPEQLYSVMLPVKTISALLNILESLLPKKPLKDLINVQRACITAYPRLINYGEGYDDIIDANGKDRNSLPQEANDKMEEHYKRMYSDDLQVRSVVEALDGYKHSRNPPDQDVFACMIHGLFDEYNLYGTYPLEALATTAVLFGGIISHKLIDSIPLEIGLGMILEAVRDHTPDESMYKFGLQALMQLFSRLREWPAFCKQLLLIPGLQGTEAWNKAEEVVRNEQEELAHNGLGGGPPHSDMANGGTIANGALEDMLVPEPSAPPFSALNVELSPLSNIYEEPSDDTQEKVLFVLNNITERNLEAKFKELKDVIDDKHQQWFAGHLVEERAKMQPNYHELYLDLVKLFGNKALWSEVLRETYVSVIRMLNAESTMQSSVERTHLKNLGGWLGSLTLARDKPIKHRNIAFKQLLLEAFDTQRLIVVIPFVCKVLIQGEHSTVFKPPNPWLMDIIHLLIELYHHAELKLNLKFEIEVLCKGLNLDHKSIEPSSDIMTRVPPVEEPVEHMPEPMDRFENLSLNGMGGGVTNGRFSPQEITSSIPDLGPLLVYPPPNELVNQARLMEIMRTAITRAVHEIISPVVERSVTIAAISTAQMIHKDFATEPSEARVRSAAINMVKKTAGSLALVTSKEPLRSAMTNYIRSLSVDLPQGLPEGTVVMAVNANLDLACSQVEKKAEERAVPEIEEMIEHELQQRRNHRMTRPSDEPYIDPQLSRWAWTIPNPYKLQPSLSGLNQEQLAIYDEFSRQPRAPPSLSGTTHAANSSDATRSIANELLQEQYPSVPSLPTPAEPPAMPIPHLNSQQPAYGQPNAAIPNGRLPAAMPVDPRGLVERVTKLIMDLQTVVAEAPEQHFADLPRPHPILDILDALYSMIIRTMQTSDEFSIFTAEQMCTVLLGGTDDNLLIESLVHSLKNICRIPGRAMARVTSIIGHADEALLNVPLVNALVTADLLEWSRVDLVTSKALLHRKEGSLEFLTSLLESVLFVDRPMALYSNFARSLEYAWQWVQEDPSLEAGRAFKERLTASSQPAATNSLPSTDRVVFRHDEMDYRFEEWVALYNNPNATANSISHFIQELYNRQTINSRDDLCLFLRLCIDTAVDRFDDYGRSNDAVNINDAYSTTDALAKLISLLVKGRSTDGEVKGDKAAFLHLILSVVVLVLNHHHVTRGEHFNQRVFCRLLSSTLTEFNAFAEDITVLERKQITHVFAKIFVDLRPSYFAGFTFSWMTLIAHRDFMPTLLRLPNNEGWVAFVEIMDILLSYVAELLKPLHISLATKEIYRAVLKLLVVLQHDFPEFLAANHSRLCANIPAHCVQLHNLMLNANPAPFGQIPDPLQPGLKVDRIEEIRESPENTFDVETPLKEAGLLELLEQTLQNGPSEDAVAHIAHAVQRQKGRVTGSGFVPVNVDLELVNAIVLFIGSHAIDRAGAKGGPTYVQASPDAALLSMLVHELHPEARYYFLSTIVNQLRYPNAQTHYFSQALLEIFGTDQNDQEELDIQQQITRILFERMIGQWPQPWGLIITLIELVKNQKYMFFESPYLKSSPEIAERFAALASRI</sequence>
<keyword evidence="3" id="KW-0805">Transcription regulation</keyword>
<evidence type="ECO:0000256" key="2">
    <source>
        <dbReference type="ARBA" id="ARBA00022491"/>
    </source>
</evidence>
<dbReference type="GO" id="GO:0005634">
    <property type="term" value="C:nucleus"/>
    <property type="evidence" value="ECO:0007669"/>
    <property type="project" value="UniProtKB-SubCell"/>
</dbReference>
<evidence type="ECO:0000256" key="4">
    <source>
        <dbReference type="ARBA" id="ARBA00023163"/>
    </source>
</evidence>
<dbReference type="GO" id="GO:0017148">
    <property type="term" value="P:negative regulation of translation"/>
    <property type="evidence" value="ECO:0007669"/>
    <property type="project" value="InterPro"/>
</dbReference>
<dbReference type="Pfam" id="PF04054">
    <property type="entry name" value="Not1"/>
    <property type="match status" value="1"/>
</dbReference>